<dbReference type="InterPro" id="IPR002931">
    <property type="entry name" value="Transglutaminase-like"/>
</dbReference>
<dbReference type="Proteomes" id="UP000275256">
    <property type="component" value="Unassembled WGS sequence"/>
</dbReference>
<name>A0A3M0G011_9ACTN</name>
<evidence type="ECO:0000259" key="1">
    <source>
        <dbReference type="Pfam" id="PF01841"/>
    </source>
</evidence>
<dbReference type="Pfam" id="PF01841">
    <property type="entry name" value="Transglut_core"/>
    <property type="match status" value="1"/>
</dbReference>
<dbReference type="SUPFAM" id="SSF54001">
    <property type="entry name" value="Cysteine proteinases"/>
    <property type="match status" value="1"/>
</dbReference>
<keyword evidence="3" id="KW-1185">Reference proteome</keyword>
<accession>A0A3M0G011</accession>
<proteinExistence type="predicted"/>
<sequence length="199" mass="22416">MRKLVSTVVAVMSAVVPVVVMAPRSGKTDGARGADELIWALRDAGLRDRELVDAAMQRVAAEYTHESLWHMWESPDTSLARGRGWSHQYNTVLCDVLRGLGFEAHLVHAARVRGFRHPWWYAGHTWVEVIIDGRQHHACASRVSNRLGDVGFTPVTAELPYRNVTRLGVALALTPFVAVGVWRAWLTGRPVSRWIYRER</sequence>
<gene>
    <name evidence="2" type="ORF">EAX62_14065</name>
</gene>
<dbReference type="InterPro" id="IPR038765">
    <property type="entry name" value="Papain-like_cys_pep_sf"/>
</dbReference>
<protein>
    <recommendedName>
        <fullName evidence="1">Transglutaminase-like domain-containing protein</fullName>
    </recommendedName>
</protein>
<dbReference type="OrthoDB" id="3727142at2"/>
<comment type="caution">
    <text evidence="2">The sequence shown here is derived from an EMBL/GenBank/DDBJ whole genome shotgun (WGS) entry which is preliminary data.</text>
</comment>
<feature type="domain" description="Transglutaminase-like" evidence="1">
    <location>
        <begin position="50"/>
        <end position="134"/>
    </location>
</feature>
<evidence type="ECO:0000313" key="2">
    <source>
        <dbReference type="EMBL" id="RMB58321.1"/>
    </source>
</evidence>
<dbReference type="EMBL" id="REFW01000004">
    <property type="protein sequence ID" value="RMB58321.1"/>
    <property type="molecule type" value="Genomic_DNA"/>
</dbReference>
<reference evidence="2 3" key="1">
    <citation type="submission" date="2018-10" db="EMBL/GenBank/DDBJ databases">
        <title>Tessaracoccus antarcticuss sp. nov., isolated from sediment.</title>
        <authorList>
            <person name="Zhou L.Y."/>
            <person name="Du Z.J."/>
        </authorList>
    </citation>
    <scope>NUCLEOTIDE SEQUENCE [LARGE SCALE GENOMIC DNA]</scope>
    <source>
        <strain evidence="2 3">JDX10</strain>
    </source>
</reference>
<organism evidence="2 3">
    <name type="scientific">Tessaracoccus antarcticus</name>
    <dbReference type="NCBI Taxonomy" id="2479848"/>
    <lineage>
        <taxon>Bacteria</taxon>
        <taxon>Bacillati</taxon>
        <taxon>Actinomycetota</taxon>
        <taxon>Actinomycetes</taxon>
        <taxon>Propionibacteriales</taxon>
        <taxon>Propionibacteriaceae</taxon>
        <taxon>Tessaracoccus</taxon>
    </lineage>
</organism>
<evidence type="ECO:0000313" key="3">
    <source>
        <dbReference type="Proteomes" id="UP000275256"/>
    </source>
</evidence>
<dbReference type="AlphaFoldDB" id="A0A3M0G011"/>
<dbReference type="RefSeq" id="WP_121902358.1">
    <property type="nucleotide sequence ID" value="NZ_REFW01000004.1"/>
</dbReference>